<keyword evidence="7" id="KW-1185">Reference proteome</keyword>
<dbReference type="InterPro" id="IPR003593">
    <property type="entry name" value="AAA+_ATPase"/>
</dbReference>
<evidence type="ECO:0000256" key="3">
    <source>
        <dbReference type="ARBA" id="ARBA00022741"/>
    </source>
</evidence>
<evidence type="ECO:0000256" key="1">
    <source>
        <dbReference type="ARBA" id="ARBA00005417"/>
    </source>
</evidence>
<keyword evidence="3" id="KW-0547">Nucleotide-binding</keyword>
<dbReference type="InterPro" id="IPR050319">
    <property type="entry name" value="ABC_transp_ATP-bind"/>
</dbReference>
<protein>
    <submittedName>
        <fullName evidence="6">Oligopeptide transport system ATP-binding protein</fullName>
    </submittedName>
</protein>
<reference evidence="6 7" key="1">
    <citation type="submission" date="2016-11" db="EMBL/GenBank/DDBJ databases">
        <authorList>
            <person name="Jaros S."/>
            <person name="Januszkiewicz K."/>
            <person name="Wedrychowicz H."/>
        </authorList>
    </citation>
    <scope>NUCLEOTIDE SEQUENCE [LARGE SCALE GENOMIC DNA]</scope>
    <source>
        <strain evidence="6 7">DSM 10068</strain>
    </source>
</reference>
<sequence>MSDAALLEVRDVKKYFPIKKGALPRRQAAVLKAVDGVSFAVARGETLGIIGESGCGKSTLARLIMGLSDPSGGDVIYDGSPVTQKMPLALRRRIQMVFQDPYASLDPRMSIRRIVEEPLRIHERLSGAEKTGSIVPVLEQVGLGPDALGKYPHEFSGGQRQRIGIARALVLNPEMLICDEPVSALDVSIQAQVLNLLSHLKKSRGLTYLFISHDISVIKHISDRVMVMYLGQVMELADKKTLFAGAAHPYTLALISAIPTAHTGKKTTRIILEGDLPSPIHVPPGCPFQTRCPGAADICGKKRPELRELSAGHYAACHFAKGCERI</sequence>
<dbReference type="AlphaFoldDB" id="A0A1M5XCA2"/>
<keyword evidence="4 6" id="KW-0067">ATP-binding</keyword>
<dbReference type="CDD" id="cd03257">
    <property type="entry name" value="ABC_NikE_OppD_transporters"/>
    <property type="match status" value="1"/>
</dbReference>
<dbReference type="PROSITE" id="PS00211">
    <property type="entry name" value="ABC_TRANSPORTER_1"/>
    <property type="match status" value="1"/>
</dbReference>
<dbReference type="RefSeq" id="WP_073077699.1">
    <property type="nucleotide sequence ID" value="NZ_FQXV01000005.1"/>
</dbReference>
<dbReference type="InterPro" id="IPR017871">
    <property type="entry name" value="ABC_transporter-like_CS"/>
</dbReference>
<dbReference type="EMBL" id="FQXV01000005">
    <property type="protein sequence ID" value="SHH97198.1"/>
    <property type="molecule type" value="Genomic_DNA"/>
</dbReference>
<evidence type="ECO:0000313" key="7">
    <source>
        <dbReference type="Proteomes" id="UP000183995"/>
    </source>
</evidence>
<dbReference type="GO" id="GO:0015833">
    <property type="term" value="P:peptide transport"/>
    <property type="evidence" value="ECO:0007669"/>
    <property type="project" value="InterPro"/>
</dbReference>
<dbReference type="FunFam" id="3.40.50.300:FF:000016">
    <property type="entry name" value="Oligopeptide ABC transporter ATP-binding component"/>
    <property type="match status" value="1"/>
</dbReference>
<proteinExistence type="inferred from homology"/>
<comment type="similarity">
    <text evidence="1">Belongs to the ABC transporter superfamily.</text>
</comment>
<accession>A0A1M5XCA2</accession>
<dbReference type="InterPro" id="IPR027417">
    <property type="entry name" value="P-loop_NTPase"/>
</dbReference>
<keyword evidence="2" id="KW-0813">Transport</keyword>
<dbReference type="InterPro" id="IPR013563">
    <property type="entry name" value="Oligopep_ABC_C"/>
</dbReference>
<feature type="domain" description="ABC transporter" evidence="5">
    <location>
        <begin position="7"/>
        <end position="255"/>
    </location>
</feature>
<evidence type="ECO:0000256" key="2">
    <source>
        <dbReference type="ARBA" id="ARBA00022448"/>
    </source>
</evidence>
<evidence type="ECO:0000256" key="4">
    <source>
        <dbReference type="ARBA" id="ARBA00022840"/>
    </source>
</evidence>
<evidence type="ECO:0000259" key="5">
    <source>
        <dbReference type="PROSITE" id="PS50893"/>
    </source>
</evidence>
<dbReference type="OrthoDB" id="9806285at2"/>
<name>A0A1M5XCA2_9FIRM</name>
<dbReference type="SUPFAM" id="SSF52540">
    <property type="entry name" value="P-loop containing nucleoside triphosphate hydrolases"/>
    <property type="match status" value="1"/>
</dbReference>
<dbReference type="Proteomes" id="UP000183995">
    <property type="component" value="Unassembled WGS sequence"/>
</dbReference>
<dbReference type="NCBIfam" id="TIGR01727">
    <property type="entry name" value="oligo_HPY"/>
    <property type="match status" value="1"/>
</dbReference>
<dbReference type="Pfam" id="PF08352">
    <property type="entry name" value="oligo_HPY"/>
    <property type="match status" value="1"/>
</dbReference>
<dbReference type="STRING" id="1123282.SAMN02745823_01680"/>
<gene>
    <name evidence="6" type="ORF">SAMN02745823_01680</name>
</gene>
<dbReference type="SMART" id="SM00382">
    <property type="entry name" value="AAA"/>
    <property type="match status" value="1"/>
</dbReference>
<dbReference type="InterPro" id="IPR003439">
    <property type="entry name" value="ABC_transporter-like_ATP-bd"/>
</dbReference>
<dbReference type="PANTHER" id="PTHR43776">
    <property type="entry name" value="TRANSPORT ATP-BINDING PROTEIN"/>
    <property type="match status" value="1"/>
</dbReference>
<dbReference type="GO" id="GO:0055085">
    <property type="term" value="P:transmembrane transport"/>
    <property type="evidence" value="ECO:0007669"/>
    <property type="project" value="UniProtKB-ARBA"/>
</dbReference>
<organism evidence="6 7">
    <name type="scientific">Sporobacter termitidis DSM 10068</name>
    <dbReference type="NCBI Taxonomy" id="1123282"/>
    <lineage>
        <taxon>Bacteria</taxon>
        <taxon>Bacillati</taxon>
        <taxon>Bacillota</taxon>
        <taxon>Clostridia</taxon>
        <taxon>Eubacteriales</taxon>
        <taxon>Oscillospiraceae</taxon>
        <taxon>Sporobacter</taxon>
    </lineage>
</organism>
<dbReference type="GO" id="GO:0016887">
    <property type="term" value="F:ATP hydrolysis activity"/>
    <property type="evidence" value="ECO:0007669"/>
    <property type="project" value="InterPro"/>
</dbReference>
<dbReference type="GO" id="GO:0005524">
    <property type="term" value="F:ATP binding"/>
    <property type="evidence" value="ECO:0007669"/>
    <property type="project" value="UniProtKB-KW"/>
</dbReference>
<dbReference type="Pfam" id="PF00005">
    <property type="entry name" value="ABC_tran"/>
    <property type="match status" value="1"/>
</dbReference>
<dbReference type="PANTHER" id="PTHR43776:SF7">
    <property type="entry name" value="D,D-DIPEPTIDE TRANSPORT ATP-BINDING PROTEIN DDPF-RELATED"/>
    <property type="match status" value="1"/>
</dbReference>
<dbReference type="PROSITE" id="PS50893">
    <property type="entry name" value="ABC_TRANSPORTER_2"/>
    <property type="match status" value="1"/>
</dbReference>
<dbReference type="Gene3D" id="3.40.50.300">
    <property type="entry name" value="P-loop containing nucleotide triphosphate hydrolases"/>
    <property type="match status" value="1"/>
</dbReference>
<evidence type="ECO:0000313" key="6">
    <source>
        <dbReference type="EMBL" id="SHH97198.1"/>
    </source>
</evidence>